<dbReference type="InterPro" id="IPR057326">
    <property type="entry name" value="KR_dom"/>
</dbReference>
<dbReference type="InterPro" id="IPR002347">
    <property type="entry name" value="SDR_fam"/>
</dbReference>
<reference evidence="4 5" key="1">
    <citation type="submission" date="2018-08" db="EMBL/GenBank/DDBJ databases">
        <title>Draft genome of the lignicolous fungus Coniochaeta pulveracea.</title>
        <authorList>
            <person name="Borstlap C.J."/>
            <person name="De Witt R.N."/>
            <person name="Botha A."/>
            <person name="Volschenk H."/>
        </authorList>
    </citation>
    <scope>NUCLEOTIDE SEQUENCE [LARGE SCALE GENOMIC DNA]</scope>
    <source>
        <strain evidence="4 5">CAB683</strain>
    </source>
</reference>
<dbReference type="SMART" id="SM00822">
    <property type="entry name" value="PKS_KR"/>
    <property type="match status" value="1"/>
</dbReference>
<dbReference type="STRING" id="177199.A0A420YIZ6"/>
<evidence type="ECO:0000256" key="2">
    <source>
        <dbReference type="ARBA" id="ARBA00023002"/>
    </source>
</evidence>
<name>A0A420YIZ6_9PEZI</name>
<dbReference type="InterPro" id="IPR036291">
    <property type="entry name" value="NAD(P)-bd_dom_sf"/>
</dbReference>
<dbReference type="Pfam" id="PF00106">
    <property type="entry name" value="adh_short"/>
    <property type="match status" value="1"/>
</dbReference>
<evidence type="ECO:0000313" key="5">
    <source>
        <dbReference type="Proteomes" id="UP000275385"/>
    </source>
</evidence>
<dbReference type="CDD" id="cd05233">
    <property type="entry name" value="SDR_c"/>
    <property type="match status" value="1"/>
</dbReference>
<accession>A0A420YIZ6</accession>
<dbReference type="OrthoDB" id="1933717at2759"/>
<dbReference type="PANTHER" id="PTHR42901:SF1">
    <property type="entry name" value="ALCOHOL DEHYDROGENASE"/>
    <property type="match status" value="1"/>
</dbReference>
<proteinExistence type="inferred from homology"/>
<dbReference type="Gene3D" id="3.40.50.720">
    <property type="entry name" value="NAD(P)-binding Rossmann-like Domain"/>
    <property type="match status" value="1"/>
</dbReference>
<comment type="caution">
    <text evidence="4">The sequence shown here is derived from an EMBL/GenBank/DDBJ whole genome shotgun (WGS) entry which is preliminary data.</text>
</comment>
<feature type="domain" description="Ketoreductase" evidence="3">
    <location>
        <begin position="32"/>
        <end position="225"/>
    </location>
</feature>
<gene>
    <name evidence="4" type="ORF">DL546_008024</name>
</gene>
<dbReference type="GO" id="GO:0016491">
    <property type="term" value="F:oxidoreductase activity"/>
    <property type="evidence" value="ECO:0007669"/>
    <property type="project" value="UniProtKB-KW"/>
</dbReference>
<dbReference type="SUPFAM" id="SSF51735">
    <property type="entry name" value="NAD(P)-binding Rossmann-fold domains"/>
    <property type="match status" value="1"/>
</dbReference>
<dbReference type="AlphaFoldDB" id="A0A420YIZ6"/>
<dbReference type="PRINTS" id="PR00081">
    <property type="entry name" value="GDHRDH"/>
</dbReference>
<evidence type="ECO:0000259" key="3">
    <source>
        <dbReference type="SMART" id="SM00822"/>
    </source>
</evidence>
<keyword evidence="5" id="KW-1185">Reference proteome</keyword>
<protein>
    <recommendedName>
        <fullName evidence="3">Ketoreductase domain-containing protein</fullName>
    </recommendedName>
</protein>
<dbReference type="PANTHER" id="PTHR42901">
    <property type="entry name" value="ALCOHOL DEHYDROGENASE"/>
    <property type="match status" value="1"/>
</dbReference>
<sequence>MAQPTPSYTKLTHSTSYSAIDPTSPALSTSGKVVLVTGASGGIGRATALSFAASGPNLLVLLGRRSEALEETAQLVRSRHANLTVETHIVDLCNAPGLRGVFDSVVSKSGGIDVLVHSAGVLAPVIPLLDADPATFLDGYKTTVVGSLTLAQAFVLANNDCGRHEAQGDKPVFINLTTAGILFPPFRGMGAYVSSKMAAVKLLEAFAAENPQVRFHHVHPGFLDTAMSRELAKTTKLPFSFDDISLPADFLVWVASPEAKFLDGKLVFSAWDVEELKGREKEIVGGPPGTGELWLGFKGFPRYIGGHALGQ</sequence>
<organism evidence="4 5">
    <name type="scientific">Coniochaeta pulveracea</name>
    <dbReference type="NCBI Taxonomy" id="177199"/>
    <lineage>
        <taxon>Eukaryota</taxon>
        <taxon>Fungi</taxon>
        <taxon>Dikarya</taxon>
        <taxon>Ascomycota</taxon>
        <taxon>Pezizomycotina</taxon>
        <taxon>Sordariomycetes</taxon>
        <taxon>Sordariomycetidae</taxon>
        <taxon>Coniochaetales</taxon>
        <taxon>Coniochaetaceae</taxon>
        <taxon>Coniochaeta</taxon>
    </lineage>
</organism>
<comment type="similarity">
    <text evidence="1">Belongs to the short-chain dehydrogenases/reductases (SDR) family.</text>
</comment>
<evidence type="ECO:0000313" key="4">
    <source>
        <dbReference type="EMBL" id="RKU47834.1"/>
    </source>
</evidence>
<keyword evidence="2" id="KW-0560">Oxidoreductase</keyword>
<dbReference type="EMBL" id="QVQW01000007">
    <property type="protein sequence ID" value="RKU47834.1"/>
    <property type="molecule type" value="Genomic_DNA"/>
</dbReference>
<evidence type="ECO:0000256" key="1">
    <source>
        <dbReference type="ARBA" id="ARBA00006484"/>
    </source>
</evidence>
<dbReference type="Proteomes" id="UP000275385">
    <property type="component" value="Unassembled WGS sequence"/>
</dbReference>